<reference evidence="2 3" key="1">
    <citation type="journal article" date="2024" name="Nat. Commun.">
        <title>Phylogenomics reveals the evolutionary origins of lichenization in chlorophyte algae.</title>
        <authorList>
            <person name="Puginier C."/>
            <person name="Libourel C."/>
            <person name="Otte J."/>
            <person name="Skaloud P."/>
            <person name="Haon M."/>
            <person name="Grisel S."/>
            <person name="Petersen M."/>
            <person name="Berrin J.G."/>
            <person name="Delaux P.M."/>
            <person name="Dal Grande F."/>
            <person name="Keller J."/>
        </authorList>
    </citation>
    <scope>NUCLEOTIDE SEQUENCE [LARGE SCALE GENOMIC DNA]</scope>
    <source>
        <strain evidence="2 3">SAG 2145</strain>
    </source>
</reference>
<feature type="region of interest" description="Disordered" evidence="1">
    <location>
        <begin position="708"/>
        <end position="736"/>
    </location>
</feature>
<gene>
    <name evidence="2" type="ORF">WJX74_003486</name>
</gene>
<dbReference type="GO" id="GO:1990052">
    <property type="term" value="P:ER to chloroplast lipid transport"/>
    <property type="evidence" value="ECO:0007669"/>
    <property type="project" value="InterPro"/>
</dbReference>
<feature type="compositionally biased region" description="Low complexity" evidence="1">
    <location>
        <begin position="712"/>
        <end position="725"/>
    </location>
</feature>
<dbReference type="PANTHER" id="PTHR34954:SF3">
    <property type="entry name" value="EXPRESSED PROTEIN"/>
    <property type="match status" value="1"/>
</dbReference>
<proteinExistence type="predicted"/>
<protein>
    <submittedName>
        <fullName evidence="2">Uncharacterized protein</fullName>
    </submittedName>
</protein>
<dbReference type="Proteomes" id="UP001438707">
    <property type="component" value="Unassembled WGS sequence"/>
</dbReference>
<dbReference type="EMBL" id="JALJOS010000016">
    <property type="protein sequence ID" value="KAK9828209.1"/>
    <property type="molecule type" value="Genomic_DNA"/>
</dbReference>
<feature type="region of interest" description="Disordered" evidence="1">
    <location>
        <begin position="390"/>
        <end position="532"/>
    </location>
</feature>
<feature type="region of interest" description="Disordered" evidence="1">
    <location>
        <begin position="567"/>
        <end position="588"/>
    </location>
</feature>
<evidence type="ECO:0000313" key="3">
    <source>
        <dbReference type="Proteomes" id="UP001438707"/>
    </source>
</evidence>
<name>A0AAW1R3C6_9CHLO</name>
<feature type="compositionally biased region" description="Low complexity" evidence="1">
    <location>
        <begin position="307"/>
        <end position="317"/>
    </location>
</feature>
<sequence length="837" mass="88042">MPLIPEKGTHRRGVRTAISSQFWEQPVSSARSLDGVCYNQPGEPPPLSQLAGSGVVRAQQLIVGRAGGVAVLPGYDLASGGLVLDGNVIKAGGENWWTALVGRAKIQRIWGGHRDGTKLIDAVRSSQEYAACARGRIALSRSTTVNGLLETPSLADIQAALPGGKDGRDPDSIKPLKGRVWAKQDIPGHHLMASSARNQQYLDRHGRYHTVPSTLSFDFASKDRQDGIQYRLGVHKARNPARGDADTPQQKGRSLHLMGAVAVEGEAMLWKRVAAPVKLQRTSSQPLPGHSSPGQAGQPKPSSHQEAGSSDSQAAAGGRDRGPARGLGPLPDGAAVNTGRGQHPRQPPSAGPAGTLGPTDDAPAGQAPVGTPARPDAQEIRAPQVLPHQAAAPPSLPAEPPRGVSRPGTAAGGGARSLRSSEDLLKSLGRGTESRSPGVWPPLWYRGGQPHGPASASMHATQRAFQMSKQAQEATPEPSQAAEPEPMIETVGTRPPKRVRWQAVAAGSSGSSSDDEGEPVSSSSGPLQRPVRQPMANDILSGLSQAQAAMDELQKAVKQAVGVVQGGALSPSSGGHSRNGGSRPAGKLRRPYSVLLTQPHLKVNGAVGCLARIPLPSRAFRAPHVPFPWHSQQQTDVDGDEQNAGSAVAEDKSAVHGRFARELWDPYLQDTSLRVFASCGLSGQVGRFTRPFLDFTSGAVRLDLGLTSTEQDSAPAPSSPGADDPPSTPRSRARAGPLEGRGVWHAVSLSAAQQVLGPLRARADARLALHVPGTIPQDETGRRTIRAFADTASQVRTSLLDTALGLDYIWPGSQGLARAGVWYSPKRKEAMAELRLF</sequence>
<feature type="compositionally biased region" description="Polar residues" evidence="1">
    <location>
        <begin position="458"/>
        <end position="473"/>
    </location>
</feature>
<dbReference type="PANTHER" id="PTHR34954">
    <property type="entry name" value="EXPRESSED PROTEIN"/>
    <property type="match status" value="1"/>
</dbReference>
<comment type="caution">
    <text evidence="2">The sequence shown here is derived from an EMBL/GenBank/DDBJ whole genome shotgun (WGS) entry which is preliminary data.</text>
</comment>
<organism evidence="2 3">
    <name type="scientific">Apatococcus lobatus</name>
    <dbReference type="NCBI Taxonomy" id="904363"/>
    <lineage>
        <taxon>Eukaryota</taxon>
        <taxon>Viridiplantae</taxon>
        <taxon>Chlorophyta</taxon>
        <taxon>core chlorophytes</taxon>
        <taxon>Trebouxiophyceae</taxon>
        <taxon>Chlorellales</taxon>
        <taxon>Chlorellaceae</taxon>
        <taxon>Apatococcus</taxon>
    </lineage>
</organism>
<feature type="compositionally biased region" description="Low complexity" evidence="1">
    <location>
        <begin position="567"/>
        <end position="584"/>
    </location>
</feature>
<feature type="region of interest" description="Disordered" evidence="1">
    <location>
        <begin position="233"/>
        <end position="253"/>
    </location>
</feature>
<feature type="region of interest" description="Disordered" evidence="1">
    <location>
        <begin position="280"/>
        <end position="375"/>
    </location>
</feature>
<dbReference type="AlphaFoldDB" id="A0AAW1R3C6"/>
<dbReference type="InterPro" id="IPR044160">
    <property type="entry name" value="TGD4-like"/>
</dbReference>
<feature type="compositionally biased region" description="Low complexity" evidence="1">
    <location>
        <begin position="324"/>
        <end position="335"/>
    </location>
</feature>
<accession>A0AAW1R3C6</accession>
<keyword evidence="3" id="KW-1185">Reference proteome</keyword>
<evidence type="ECO:0000313" key="2">
    <source>
        <dbReference type="EMBL" id="KAK9828209.1"/>
    </source>
</evidence>
<evidence type="ECO:0000256" key="1">
    <source>
        <dbReference type="SAM" id="MobiDB-lite"/>
    </source>
</evidence>
<feature type="compositionally biased region" description="Polar residues" evidence="1">
    <location>
        <begin position="280"/>
        <end position="306"/>
    </location>
</feature>
<dbReference type="GO" id="GO:0034196">
    <property type="term" value="P:acylglycerol transport"/>
    <property type="evidence" value="ECO:0007669"/>
    <property type="project" value="InterPro"/>
</dbReference>
<dbReference type="GO" id="GO:0070300">
    <property type="term" value="F:phosphatidic acid binding"/>
    <property type="evidence" value="ECO:0007669"/>
    <property type="project" value="InterPro"/>
</dbReference>